<accession>A0ABD1XML8</accession>
<name>A0ABD1XML8_9MARC</name>
<evidence type="ECO:0000313" key="2">
    <source>
        <dbReference type="EMBL" id="KAL2610000.1"/>
    </source>
</evidence>
<gene>
    <name evidence="2" type="ORF">R1flu_028573</name>
</gene>
<keyword evidence="3" id="KW-1185">Reference proteome</keyword>
<evidence type="ECO:0000313" key="3">
    <source>
        <dbReference type="Proteomes" id="UP001605036"/>
    </source>
</evidence>
<proteinExistence type="predicted"/>
<reference evidence="2 3" key="1">
    <citation type="submission" date="2024-09" db="EMBL/GenBank/DDBJ databases">
        <title>Chromosome-scale assembly of Riccia fluitans.</title>
        <authorList>
            <person name="Paukszto L."/>
            <person name="Sawicki J."/>
            <person name="Karawczyk K."/>
            <person name="Piernik-Szablinska J."/>
            <person name="Szczecinska M."/>
            <person name="Mazdziarz M."/>
        </authorList>
    </citation>
    <scope>NUCLEOTIDE SEQUENCE [LARGE SCALE GENOMIC DNA]</scope>
    <source>
        <strain evidence="2">Rf_01</strain>
        <tissue evidence="2">Aerial parts of the thallus</tissue>
    </source>
</reference>
<dbReference type="EMBL" id="JBHFFA010000008">
    <property type="protein sequence ID" value="KAL2610000.1"/>
    <property type="molecule type" value="Genomic_DNA"/>
</dbReference>
<evidence type="ECO:0000256" key="1">
    <source>
        <dbReference type="SAM" id="MobiDB-lite"/>
    </source>
</evidence>
<dbReference type="AlphaFoldDB" id="A0ABD1XML8"/>
<dbReference type="Proteomes" id="UP001605036">
    <property type="component" value="Unassembled WGS sequence"/>
</dbReference>
<comment type="caution">
    <text evidence="2">The sequence shown here is derived from an EMBL/GenBank/DDBJ whole genome shotgun (WGS) entry which is preliminary data.</text>
</comment>
<organism evidence="2 3">
    <name type="scientific">Riccia fluitans</name>
    <dbReference type="NCBI Taxonomy" id="41844"/>
    <lineage>
        <taxon>Eukaryota</taxon>
        <taxon>Viridiplantae</taxon>
        <taxon>Streptophyta</taxon>
        <taxon>Embryophyta</taxon>
        <taxon>Marchantiophyta</taxon>
        <taxon>Marchantiopsida</taxon>
        <taxon>Marchantiidae</taxon>
        <taxon>Marchantiales</taxon>
        <taxon>Ricciaceae</taxon>
        <taxon>Riccia</taxon>
    </lineage>
</organism>
<protein>
    <submittedName>
        <fullName evidence="2">Uncharacterized protein</fullName>
    </submittedName>
</protein>
<feature type="region of interest" description="Disordered" evidence="1">
    <location>
        <begin position="56"/>
        <end position="99"/>
    </location>
</feature>
<sequence>MRGDALATILPPLAKRSPVEAKVGYSWQSPSQGFASIGESFASGGEERKRCDAIATTSPPLAKLSPVEAKAGDSSRSPSRRFASTGKTFASGGEHWPPR</sequence>